<keyword evidence="4" id="KW-0732">Signal</keyword>
<reference evidence="9" key="3">
    <citation type="submission" date="2025-09" db="UniProtKB">
        <authorList>
            <consortium name="Ensembl"/>
        </authorList>
    </citation>
    <scope>IDENTIFICATION</scope>
</reference>
<evidence type="ECO:0000256" key="7">
    <source>
        <dbReference type="PROSITE-ProRule" id="PRU01375"/>
    </source>
</evidence>
<organism evidence="9 10">
    <name type="scientific">Denticeps clupeoides</name>
    <name type="common">denticle herring</name>
    <dbReference type="NCBI Taxonomy" id="299321"/>
    <lineage>
        <taxon>Eukaryota</taxon>
        <taxon>Metazoa</taxon>
        <taxon>Chordata</taxon>
        <taxon>Craniata</taxon>
        <taxon>Vertebrata</taxon>
        <taxon>Euteleostomi</taxon>
        <taxon>Actinopterygii</taxon>
        <taxon>Neopterygii</taxon>
        <taxon>Teleostei</taxon>
        <taxon>Clupei</taxon>
        <taxon>Clupeiformes</taxon>
        <taxon>Denticipitoidei</taxon>
        <taxon>Denticipitidae</taxon>
        <taxon>Denticeps</taxon>
    </lineage>
</organism>
<proteinExistence type="inferred from homology"/>
<dbReference type="InterPro" id="IPR039220">
    <property type="entry name" value="FAM3"/>
</dbReference>
<reference evidence="9" key="2">
    <citation type="submission" date="2025-08" db="UniProtKB">
        <authorList>
            <consortium name="Ensembl"/>
        </authorList>
    </citation>
    <scope>IDENTIFICATION</scope>
</reference>
<keyword evidence="6" id="KW-1015">Disulfide bond</keyword>
<dbReference type="GeneTree" id="ENSGT00950000183004"/>
<sequence>MTAVIGFEIVGYLPRLIALISRPLLYRCAHTVPSLLEHLLHISLHAGEGQRQSGGFRLWSPLYSFLFISVNAKCCLPQKCPSGHFAFRIRSGAANIVGPKICFEDQIIMSGTKTNVGQGVNIVLLHGETGRTLSSGYFKGSTDLLAFLKTIQPGNLLLVASFDDATEKLTGEIRDIFAELGSTFIKSLRYRDNWVFAGPAGIKHSRPFEKNTNVFKTWPRVVEVGGCLPRYGGMHSSIYKSQIPTTPI</sequence>
<reference evidence="9 10" key="1">
    <citation type="submission" date="2020-06" db="EMBL/GenBank/DDBJ databases">
        <authorList>
            <consortium name="Wellcome Sanger Institute Data Sharing"/>
        </authorList>
    </citation>
    <scope>NUCLEOTIDE SEQUENCE [LARGE SCALE GENOMIC DNA]</scope>
</reference>
<evidence type="ECO:0000256" key="4">
    <source>
        <dbReference type="ARBA" id="ARBA00022729"/>
    </source>
</evidence>
<accession>A0AAY4CGK0</accession>
<dbReference type="Proteomes" id="UP000694580">
    <property type="component" value="Chromosome 12"/>
</dbReference>
<dbReference type="PANTHER" id="PTHR14592">
    <property type="entry name" value="UNCHARACTERIZED FAM3"/>
    <property type="match status" value="1"/>
</dbReference>
<evidence type="ECO:0000256" key="5">
    <source>
        <dbReference type="ARBA" id="ARBA00022734"/>
    </source>
</evidence>
<name>A0AAY4CGK0_9TELE</name>
<dbReference type="Pfam" id="PF15711">
    <property type="entry name" value="ILEI"/>
    <property type="match status" value="1"/>
</dbReference>
<evidence type="ECO:0000256" key="3">
    <source>
        <dbReference type="ARBA" id="ARBA00022525"/>
    </source>
</evidence>
<gene>
    <name evidence="9" type="primary">si:dkeyp-67f1.2</name>
</gene>
<keyword evidence="10" id="KW-1185">Reference proteome</keyword>
<keyword evidence="5 7" id="KW-0430">Lectin</keyword>
<evidence type="ECO:0000313" key="10">
    <source>
        <dbReference type="Proteomes" id="UP000694580"/>
    </source>
</evidence>
<keyword evidence="3" id="KW-0964">Secreted</keyword>
<comment type="similarity">
    <text evidence="2">Belongs to the FAM3 family.</text>
</comment>
<evidence type="ECO:0000256" key="2">
    <source>
        <dbReference type="ARBA" id="ARBA00010905"/>
    </source>
</evidence>
<dbReference type="Ensembl" id="ENSDCDT00010040001.1">
    <property type="protein sequence ID" value="ENSDCDP00010032242.1"/>
    <property type="gene ID" value="ENSDCDG00010020642.1"/>
</dbReference>
<dbReference type="AlphaFoldDB" id="A0AAY4CGK0"/>
<evidence type="ECO:0000313" key="9">
    <source>
        <dbReference type="Ensembl" id="ENSDCDP00010032242.1"/>
    </source>
</evidence>
<dbReference type="InterPro" id="IPR039477">
    <property type="entry name" value="ILEI/PANDER_dom"/>
</dbReference>
<dbReference type="PROSITE" id="PS52031">
    <property type="entry name" value="GG_LECTIN"/>
    <property type="match status" value="1"/>
</dbReference>
<comment type="subcellular location">
    <subcellularLocation>
        <location evidence="1">Secreted</location>
    </subcellularLocation>
</comment>
<dbReference type="GO" id="GO:0030246">
    <property type="term" value="F:carbohydrate binding"/>
    <property type="evidence" value="ECO:0007669"/>
    <property type="project" value="UniProtKB-UniRule"/>
</dbReference>
<dbReference type="GO" id="GO:0005576">
    <property type="term" value="C:extracellular region"/>
    <property type="evidence" value="ECO:0007669"/>
    <property type="project" value="UniProtKB-SubCell"/>
</dbReference>
<evidence type="ECO:0000259" key="8">
    <source>
        <dbReference type="Pfam" id="PF15711"/>
    </source>
</evidence>
<evidence type="ECO:0000256" key="1">
    <source>
        <dbReference type="ARBA" id="ARBA00004613"/>
    </source>
</evidence>
<evidence type="ECO:0000256" key="6">
    <source>
        <dbReference type="ARBA" id="ARBA00023157"/>
    </source>
</evidence>
<feature type="domain" description="ILEI/PANDER" evidence="8">
    <location>
        <begin position="118"/>
        <end position="201"/>
    </location>
</feature>
<protein>
    <submittedName>
        <fullName evidence="9">FAM3 metabolism regulating signaling molecule D</fullName>
    </submittedName>
</protein>